<organism evidence="2 3">
    <name type="scientific">Dreissena polymorpha</name>
    <name type="common">Zebra mussel</name>
    <name type="synonym">Mytilus polymorpha</name>
    <dbReference type="NCBI Taxonomy" id="45954"/>
    <lineage>
        <taxon>Eukaryota</taxon>
        <taxon>Metazoa</taxon>
        <taxon>Spiralia</taxon>
        <taxon>Lophotrochozoa</taxon>
        <taxon>Mollusca</taxon>
        <taxon>Bivalvia</taxon>
        <taxon>Autobranchia</taxon>
        <taxon>Heteroconchia</taxon>
        <taxon>Euheterodonta</taxon>
        <taxon>Imparidentia</taxon>
        <taxon>Neoheterodontei</taxon>
        <taxon>Myida</taxon>
        <taxon>Dreissenoidea</taxon>
        <taxon>Dreissenidae</taxon>
        <taxon>Dreissena</taxon>
    </lineage>
</organism>
<gene>
    <name evidence="2" type="ORF">DPMN_034531</name>
</gene>
<protein>
    <submittedName>
        <fullName evidence="2">Uncharacterized protein</fullName>
    </submittedName>
</protein>
<proteinExistence type="predicted"/>
<sequence length="126" mass="14405">MSERDALAPKRPEVQPQSTIPSQALYHDSTQTPMARCLQWLFVALVVVMVLVCMILSIVQGVKNKANGALYFMMGLSLLGFVFIEVILILFIRRDHLDRIKLWFLYFVGGIVILESIFTDVLLYKK</sequence>
<accession>A0A9D4RK62</accession>
<feature type="transmembrane region" description="Helical" evidence="1">
    <location>
        <begin position="40"/>
        <end position="62"/>
    </location>
</feature>
<dbReference type="OrthoDB" id="10032541at2759"/>
<name>A0A9D4RK62_DREPO</name>
<evidence type="ECO:0000256" key="1">
    <source>
        <dbReference type="SAM" id="Phobius"/>
    </source>
</evidence>
<dbReference type="Proteomes" id="UP000828390">
    <property type="component" value="Unassembled WGS sequence"/>
</dbReference>
<evidence type="ECO:0000313" key="2">
    <source>
        <dbReference type="EMBL" id="KAH3871334.1"/>
    </source>
</evidence>
<keyword evidence="1" id="KW-0812">Transmembrane</keyword>
<keyword evidence="1" id="KW-1133">Transmembrane helix</keyword>
<keyword evidence="3" id="KW-1185">Reference proteome</keyword>
<feature type="transmembrane region" description="Helical" evidence="1">
    <location>
        <begin position="68"/>
        <end position="91"/>
    </location>
</feature>
<comment type="caution">
    <text evidence="2">The sequence shown here is derived from an EMBL/GenBank/DDBJ whole genome shotgun (WGS) entry which is preliminary data.</text>
</comment>
<dbReference type="AlphaFoldDB" id="A0A9D4RK62"/>
<feature type="transmembrane region" description="Helical" evidence="1">
    <location>
        <begin position="103"/>
        <end position="124"/>
    </location>
</feature>
<dbReference type="EMBL" id="JAIWYP010000002">
    <property type="protein sequence ID" value="KAH3871334.1"/>
    <property type="molecule type" value="Genomic_DNA"/>
</dbReference>
<reference evidence="2" key="2">
    <citation type="submission" date="2020-11" db="EMBL/GenBank/DDBJ databases">
        <authorList>
            <person name="McCartney M.A."/>
            <person name="Auch B."/>
            <person name="Kono T."/>
            <person name="Mallez S."/>
            <person name="Becker A."/>
            <person name="Gohl D.M."/>
            <person name="Silverstein K.A.T."/>
            <person name="Koren S."/>
            <person name="Bechman K.B."/>
            <person name="Herman A."/>
            <person name="Abrahante J.E."/>
            <person name="Garbe J."/>
        </authorList>
    </citation>
    <scope>NUCLEOTIDE SEQUENCE</scope>
    <source>
        <strain evidence="2">Duluth1</strain>
        <tissue evidence="2">Whole animal</tissue>
    </source>
</reference>
<reference evidence="2" key="1">
    <citation type="journal article" date="2019" name="bioRxiv">
        <title>The Genome of the Zebra Mussel, Dreissena polymorpha: A Resource for Invasive Species Research.</title>
        <authorList>
            <person name="McCartney M.A."/>
            <person name="Auch B."/>
            <person name="Kono T."/>
            <person name="Mallez S."/>
            <person name="Zhang Y."/>
            <person name="Obille A."/>
            <person name="Becker A."/>
            <person name="Abrahante J.E."/>
            <person name="Garbe J."/>
            <person name="Badalamenti J.P."/>
            <person name="Herman A."/>
            <person name="Mangelson H."/>
            <person name="Liachko I."/>
            <person name="Sullivan S."/>
            <person name="Sone E.D."/>
            <person name="Koren S."/>
            <person name="Silverstein K.A.T."/>
            <person name="Beckman K.B."/>
            <person name="Gohl D.M."/>
        </authorList>
    </citation>
    <scope>NUCLEOTIDE SEQUENCE</scope>
    <source>
        <strain evidence="2">Duluth1</strain>
        <tissue evidence="2">Whole animal</tissue>
    </source>
</reference>
<keyword evidence="1" id="KW-0472">Membrane</keyword>
<evidence type="ECO:0000313" key="3">
    <source>
        <dbReference type="Proteomes" id="UP000828390"/>
    </source>
</evidence>